<evidence type="ECO:0000256" key="2">
    <source>
        <dbReference type="ARBA" id="ARBA00007317"/>
    </source>
</evidence>
<dbReference type="InterPro" id="IPR000089">
    <property type="entry name" value="Biotin_lipoyl"/>
</dbReference>
<dbReference type="GO" id="GO:0016407">
    <property type="term" value="F:acetyltransferase activity"/>
    <property type="evidence" value="ECO:0007669"/>
    <property type="project" value="TreeGrafter"/>
</dbReference>
<dbReference type="PROSITE" id="PS51826">
    <property type="entry name" value="PSBD"/>
    <property type="match status" value="1"/>
</dbReference>
<evidence type="ECO:0000256" key="3">
    <source>
        <dbReference type="ARBA" id="ARBA00022679"/>
    </source>
</evidence>
<dbReference type="EC" id="2.3.1.-" evidence="6"/>
<evidence type="ECO:0000256" key="6">
    <source>
        <dbReference type="RuleBase" id="RU003423"/>
    </source>
</evidence>
<keyword evidence="3 6" id="KW-0808">Transferase</keyword>
<dbReference type="Gene3D" id="2.40.50.100">
    <property type="match status" value="1"/>
</dbReference>
<dbReference type="Gene3D" id="3.30.559.10">
    <property type="entry name" value="Chloramphenicol acetyltransferase-like domain"/>
    <property type="match status" value="1"/>
</dbReference>
<dbReference type="AlphaFoldDB" id="A0A6B1DW00"/>
<dbReference type="InterPro" id="IPR001078">
    <property type="entry name" value="2-oxoacid_DH_actylTfrase"/>
</dbReference>
<dbReference type="InterPro" id="IPR050743">
    <property type="entry name" value="2-oxoacid_DH_E2_comp"/>
</dbReference>
<dbReference type="Pfam" id="PF00198">
    <property type="entry name" value="2-oxoacid_dh"/>
    <property type="match status" value="1"/>
</dbReference>
<dbReference type="InterPro" id="IPR036625">
    <property type="entry name" value="E3-bd_dom_sf"/>
</dbReference>
<dbReference type="PANTHER" id="PTHR43178:SF5">
    <property type="entry name" value="LIPOAMIDE ACYLTRANSFERASE COMPONENT OF BRANCHED-CHAIN ALPHA-KETO ACID DEHYDROGENASE COMPLEX, MITOCHONDRIAL"/>
    <property type="match status" value="1"/>
</dbReference>
<evidence type="ECO:0000313" key="9">
    <source>
        <dbReference type="EMBL" id="MYD92060.1"/>
    </source>
</evidence>
<evidence type="ECO:0000259" key="7">
    <source>
        <dbReference type="PROSITE" id="PS50968"/>
    </source>
</evidence>
<dbReference type="SUPFAM" id="SSF51230">
    <property type="entry name" value="Single hybrid motif"/>
    <property type="match status" value="1"/>
</dbReference>
<dbReference type="InterPro" id="IPR003016">
    <property type="entry name" value="2-oxoA_DH_lipoyl-BS"/>
</dbReference>
<feature type="domain" description="Lipoyl-binding" evidence="7">
    <location>
        <begin position="2"/>
        <end position="79"/>
    </location>
</feature>
<accession>A0A6B1DW00</accession>
<dbReference type="GO" id="GO:0005737">
    <property type="term" value="C:cytoplasm"/>
    <property type="evidence" value="ECO:0007669"/>
    <property type="project" value="TreeGrafter"/>
</dbReference>
<proteinExistence type="inferred from homology"/>
<evidence type="ECO:0000256" key="5">
    <source>
        <dbReference type="ARBA" id="ARBA00023315"/>
    </source>
</evidence>
<dbReference type="PROSITE" id="PS00189">
    <property type="entry name" value="LIPOYL"/>
    <property type="match status" value="1"/>
</dbReference>
<keyword evidence="4 6" id="KW-0450">Lipoyl</keyword>
<dbReference type="InterPro" id="IPR023213">
    <property type="entry name" value="CAT-like_dom_sf"/>
</dbReference>
<dbReference type="CDD" id="cd06849">
    <property type="entry name" value="lipoyl_domain"/>
    <property type="match status" value="1"/>
</dbReference>
<reference evidence="9" key="1">
    <citation type="submission" date="2019-09" db="EMBL/GenBank/DDBJ databases">
        <title>Characterisation of the sponge microbiome using genome-centric metagenomics.</title>
        <authorList>
            <person name="Engelberts J.P."/>
            <person name="Robbins S.J."/>
            <person name="De Goeij J.M."/>
            <person name="Aranda M."/>
            <person name="Bell S.C."/>
            <person name="Webster N.S."/>
        </authorList>
    </citation>
    <scope>NUCLEOTIDE SEQUENCE</scope>
    <source>
        <strain evidence="9">SB0662_bin_9</strain>
    </source>
</reference>
<comment type="cofactor">
    <cofactor evidence="1 6">
        <name>(R)-lipoate</name>
        <dbReference type="ChEBI" id="CHEBI:83088"/>
    </cofactor>
</comment>
<dbReference type="PROSITE" id="PS50968">
    <property type="entry name" value="BIOTINYL_LIPOYL"/>
    <property type="match status" value="1"/>
</dbReference>
<dbReference type="PANTHER" id="PTHR43178">
    <property type="entry name" value="DIHYDROLIPOAMIDE ACETYLTRANSFERASE COMPONENT OF PYRUVATE DEHYDROGENASE COMPLEX"/>
    <property type="match status" value="1"/>
</dbReference>
<dbReference type="SUPFAM" id="SSF47005">
    <property type="entry name" value="Peripheral subunit-binding domain of 2-oxo acid dehydrogenase complex"/>
    <property type="match status" value="1"/>
</dbReference>
<organism evidence="9">
    <name type="scientific">Caldilineaceae bacterium SB0662_bin_9</name>
    <dbReference type="NCBI Taxonomy" id="2605258"/>
    <lineage>
        <taxon>Bacteria</taxon>
        <taxon>Bacillati</taxon>
        <taxon>Chloroflexota</taxon>
        <taxon>Caldilineae</taxon>
        <taxon>Caldilineales</taxon>
        <taxon>Caldilineaceae</taxon>
    </lineage>
</organism>
<dbReference type="GO" id="GO:0031405">
    <property type="term" value="F:lipoic acid binding"/>
    <property type="evidence" value="ECO:0007669"/>
    <property type="project" value="TreeGrafter"/>
</dbReference>
<evidence type="ECO:0000259" key="8">
    <source>
        <dbReference type="PROSITE" id="PS51826"/>
    </source>
</evidence>
<protein>
    <recommendedName>
        <fullName evidence="6">Dihydrolipoamide acetyltransferase component of pyruvate dehydrogenase complex</fullName>
        <ecNumber evidence="6">2.3.1.-</ecNumber>
    </recommendedName>
</protein>
<dbReference type="SUPFAM" id="SSF52777">
    <property type="entry name" value="CoA-dependent acyltransferases"/>
    <property type="match status" value="1"/>
</dbReference>
<dbReference type="Gene3D" id="4.10.320.10">
    <property type="entry name" value="E3-binding domain"/>
    <property type="match status" value="1"/>
</dbReference>
<dbReference type="EMBL" id="VXPY01000122">
    <property type="protein sequence ID" value="MYD92060.1"/>
    <property type="molecule type" value="Genomic_DNA"/>
</dbReference>
<feature type="domain" description="Peripheral subunit-binding (PSBD)" evidence="8">
    <location>
        <begin position="125"/>
        <end position="162"/>
    </location>
</feature>
<dbReference type="Pfam" id="PF00364">
    <property type="entry name" value="Biotin_lipoyl"/>
    <property type="match status" value="1"/>
</dbReference>
<comment type="caution">
    <text evidence="9">The sequence shown here is derived from an EMBL/GenBank/DDBJ whole genome shotgun (WGS) entry which is preliminary data.</text>
</comment>
<gene>
    <name evidence="9" type="ORF">F4Y08_17305</name>
</gene>
<dbReference type="InterPro" id="IPR011053">
    <property type="entry name" value="Single_hybrid_motif"/>
</dbReference>
<evidence type="ECO:0000256" key="4">
    <source>
        <dbReference type="ARBA" id="ARBA00022823"/>
    </source>
</evidence>
<name>A0A6B1DW00_9CHLR</name>
<keyword evidence="5 6" id="KW-0012">Acyltransferase</keyword>
<dbReference type="InterPro" id="IPR004167">
    <property type="entry name" value="PSBD"/>
</dbReference>
<evidence type="ECO:0000256" key="1">
    <source>
        <dbReference type="ARBA" id="ARBA00001938"/>
    </source>
</evidence>
<dbReference type="Pfam" id="PF02817">
    <property type="entry name" value="E3_binding"/>
    <property type="match status" value="1"/>
</dbReference>
<sequence length="443" mass="47517">MAVEVVMPRLGWTATEGVLKEWLMPGGASVKPGDVLFAVEGDKAVEEIESLDGGILHIPPDAPQPGDTVPVGQLLAYILEDGEEPPAGPLDRASTQEVATQADIPALRAVSTVADRSSADHVRPAISPRARKTALELGVDWTGLQGSGRTGRIVERDIRAAAADHTSGILSISPVARRLARELGVGMDVLAKAFPNVRITVDMVQQLGAAAKPQEDAIPFTPTRRTIAANLTQSLARSAPVTLTTELNATELVRLRDHLKADDRADVPTYNDLFLKISSHALLDHPVMNATVLEDGVRMNEQVDIGLAVHTDRGLLVPVVRHVHQKNLGQIHADTTDLIARAQTGRLKGLDMQGSTFTLTNLGAMGVDHFTPILPVGHTAILGLGRITVKPMVLDEARQDIGVGHAMALSLVFDHKAVDGAPAAEFLQRIRQFAERPYLWLTL</sequence>
<comment type="similarity">
    <text evidence="2 6">Belongs to the 2-oxoacid dehydrogenase family.</text>
</comment>